<dbReference type="GeneID" id="37618585"/>
<keyword evidence="2" id="KW-1185">Reference proteome</keyword>
<evidence type="ECO:0000313" key="2">
    <source>
        <dbReference type="Proteomes" id="UP000232488"/>
    </source>
</evidence>
<reference evidence="1 2" key="1">
    <citation type="submission" date="2016-03" db="EMBL/GenBank/DDBJ databases">
        <title>Genome sequences of a Phycodnavirus, Heterosigma akashiwo virus strain 53.</title>
        <authorList>
            <person name="Ueki S."/>
            <person name="Ogura Y."/>
            <person name="Hayashi T."/>
        </authorList>
    </citation>
    <scope>NUCLEOTIDE SEQUENCE [LARGE SCALE GENOMIC DNA]</scope>
    <source>
        <strain evidence="1">HaV53</strain>
    </source>
</reference>
<name>A0A1C9C5I0_HAV01</name>
<organism evidence="1 2">
    <name type="scientific">Heterosigma akashiwo virus 01</name>
    <name type="common">HaV01</name>
    <dbReference type="NCBI Taxonomy" id="97195"/>
    <lineage>
        <taxon>Viruses</taxon>
        <taxon>Varidnaviria</taxon>
        <taxon>Bamfordvirae</taxon>
        <taxon>Nucleocytoviricota</taxon>
        <taxon>Megaviricetes</taxon>
        <taxon>Algavirales</taxon>
        <taxon>Phycodnaviridae</taxon>
        <taxon>Raphidovirus</taxon>
        <taxon>Raphidovirus japonicum</taxon>
    </lineage>
</organism>
<dbReference type="EMBL" id="KX008963">
    <property type="protein sequence ID" value="AOM63535.1"/>
    <property type="molecule type" value="Genomic_DNA"/>
</dbReference>
<dbReference type="RefSeq" id="YP_009507601.1">
    <property type="nucleotide sequence ID" value="NC_038553.1"/>
</dbReference>
<evidence type="ECO:0000313" key="1">
    <source>
        <dbReference type="EMBL" id="AOM63535.1"/>
    </source>
</evidence>
<proteinExistence type="predicted"/>
<dbReference type="KEGG" id="vg:37618585"/>
<gene>
    <name evidence="1" type="primary">HaV53_ORF204</name>
</gene>
<sequence>MIVSQLLKVSTTVVFVKHALVDNNTSVDTIYDVRVSLTFKLSDTVTSVRHAITEVMFVRSIVSVVITVKHAFGAMIVSQMLKVSTTVAFVKHTLVDNSTSVDTIYDVRVSLTFKLSDTVTSVRHAFTTVMSVKSNVSVVIIVKHVFGAMIVSQMLKVSTTVAFVKHALVDNSAPVDTIYDVRISLTFRLSDTVTSIRHAFTAAMSVKSNVSVVITVKHAFGAMIVSQMLKVSTTVALVKHVLSEVKASDVMMYDVRVSLTFRLSDTVTSVKQAFTAVMFVKSNMSIVTTVKHAFGTMIVSLTFRLSDTVTSVKQAFTAIMSVNSTVVKHAF</sequence>
<accession>A0A1C9C5I0</accession>
<protein>
    <submittedName>
        <fullName evidence="1">Uncharacterized protein</fullName>
    </submittedName>
</protein>
<organismHost>
    <name type="scientific">Heterosigma akashiwo</name>
    <name type="common">Chromophytic alga</name>
    <name type="synonym">Heterosigma carterae</name>
    <dbReference type="NCBI Taxonomy" id="2829"/>
</organismHost>
<dbReference type="Proteomes" id="UP000232488">
    <property type="component" value="Segment"/>
</dbReference>